<dbReference type="AlphaFoldDB" id="E9GEC2"/>
<organism evidence="1 2">
    <name type="scientific">Daphnia pulex</name>
    <name type="common">Water flea</name>
    <dbReference type="NCBI Taxonomy" id="6669"/>
    <lineage>
        <taxon>Eukaryota</taxon>
        <taxon>Metazoa</taxon>
        <taxon>Ecdysozoa</taxon>
        <taxon>Arthropoda</taxon>
        <taxon>Crustacea</taxon>
        <taxon>Branchiopoda</taxon>
        <taxon>Diplostraca</taxon>
        <taxon>Cladocera</taxon>
        <taxon>Anomopoda</taxon>
        <taxon>Daphniidae</taxon>
        <taxon>Daphnia</taxon>
    </lineage>
</organism>
<evidence type="ECO:0000313" key="2">
    <source>
        <dbReference type="Proteomes" id="UP000000305"/>
    </source>
</evidence>
<reference evidence="1 2" key="1">
    <citation type="journal article" date="2011" name="Science">
        <title>The ecoresponsive genome of Daphnia pulex.</title>
        <authorList>
            <person name="Colbourne J.K."/>
            <person name="Pfrender M.E."/>
            <person name="Gilbert D."/>
            <person name="Thomas W.K."/>
            <person name="Tucker A."/>
            <person name="Oakley T.H."/>
            <person name="Tokishita S."/>
            <person name="Aerts A."/>
            <person name="Arnold G.J."/>
            <person name="Basu M.K."/>
            <person name="Bauer D.J."/>
            <person name="Caceres C.E."/>
            <person name="Carmel L."/>
            <person name="Casola C."/>
            <person name="Choi J.H."/>
            <person name="Detter J.C."/>
            <person name="Dong Q."/>
            <person name="Dusheyko S."/>
            <person name="Eads B.D."/>
            <person name="Frohlich T."/>
            <person name="Geiler-Samerotte K.A."/>
            <person name="Gerlach D."/>
            <person name="Hatcher P."/>
            <person name="Jogdeo S."/>
            <person name="Krijgsveld J."/>
            <person name="Kriventseva E.V."/>
            <person name="Kultz D."/>
            <person name="Laforsch C."/>
            <person name="Lindquist E."/>
            <person name="Lopez J."/>
            <person name="Manak J.R."/>
            <person name="Muller J."/>
            <person name="Pangilinan J."/>
            <person name="Patwardhan R.P."/>
            <person name="Pitluck S."/>
            <person name="Pritham E.J."/>
            <person name="Rechtsteiner A."/>
            <person name="Rho M."/>
            <person name="Rogozin I.B."/>
            <person name="Sakarya O."/>
            <person name="Salamov A."/>
            <person name="Schaack S."/>
            <person name="Shapiro H."/>
            <person name="Shiga Y."/>
            <person name="Skalitzky C."/>
            <person name="Smith Z."/>
            <person name="Souvorov A."/>
            <person name="Sung W."/>
            <person name="Tang Z."/>
            <person name="Tsuchiya D."/>
            <person name="Tu H."/>
            <person name="Vos H."/>
            <person name="Wang M."/>
            <person name="Wolf Y.I."/>
            <person name="Yamagata H."/>
            <person name="Yamada T."/>
            <person name="Ye Y."/>
            <person name="Shaw J.R."/>
            <person name="Andrews J."/>
            <person name="Crease T.J."/>
            <person name="Tang H."/>
            <person name="Lucas S.M."/>
            <person name="Robertson H.M."/>
            <person name="Bork P."/>
            <person name="Koonin E.V."/>
            <person name="Zdobnov E.M."/>
            <person name="Grigoriev I.V."/>
            <person name="Lynch M."/>
            <person name="Boore J.L."/>
        </authorList>
    </citation>
    <scope>NUCLEOTIDE SEQUENCE [LARGE SCALE GENOMIC DNA]</scope>
</reference>
<dbReference type="EMBL" id="GL732540">
    <property type="protein sequence ID" value="EFX82235.1"/>
    <property type="molecule type" value="Genomic_DNA"/>
</dbReference>
<gene>
    <name evidence="1" type="ORF">DAPPUDRAFT_101723</name>
</gene>
<dbReference type="InParanoid" id="E9GEC2"/>
<protein>
    <submittedName>
        <fullName evidence="1">Uncharacterized protein</fullName>
    </submittedName>
</protein>
<accession>E9GEC2</accession>
<dbReference type="PhylomeDB" id="E9GEC2"/>
<dbReference type="PANTHER" id="PTHR25464">
    <property type="entry name" value="TRIPARTITE MOTIF-CONTAINING PROTEIN 2-LIKE PROTEIN"/>
    <property type="match status" value="1"/>
</dbReference>
<dbReference type="PANTHER" id="PTHR25464:SF2">
    <property type="entry name" value="RING-TYPE DOMAIN-CONTAINING PROTEIN"/>
    <property type="match status" value="1"/>
</dbReference>
<dbReference type="HOGENOM" id="CLU_1054708_0_0_1"/>
<dbReference type="Proteomes" id="UP000000305">
    <property type="component" value="Unassembled WGS sequence"/>
</dbReference>
<proteinExistence type="predicted"/>
<keyword evidence="2" id="KW-1185">Reference proteome</keyword>
<name>E9GEC2_DAPPU</name>
<dbReference type="OrthoDB" id="6105938at2759"/>
<sequence>MTTFGDAEDFATCGVCLYEYDEEIRKSKFQPCSLTFCLPVFRRNGRGTGPSSSLEFPLRYFTLSELMSLVEGSTSSDSVDTLKKKMKKSAEIYKQKLYEATAVASEYELRQKTKTMPGLFIILPKSHPQFQPVVRSMTKHGSTYHNCTAEDFDEVGITLVKNSAKGKIIGWSFVFVLEEHEHFQECANHLPKPVWDKEYFGDVIYHEGLIAAVILLSKVSKKIPNEKCNAVKYILANQFSNKKASIKLEYSGVASRSVGYMTEK</sequence>
<dbReference type="KEGG" id="dpx:DAPPUDRAFT_101723"/>
<evidence type="ECO:0000313" key="1">
    <source>
        <dbReference type="EMBL" id="EFX82235.1"/>
    </source>
</evidence>